<dbReference type="InterPro" id="IPR006664">
    <property type="entry name" value="OMP_bac"/>
</dbReference>
<evidence type="ECO:0000256" key="2">
    <source>
        <dbReference type="ARBA" id="ARBA00023136"/>
    </source>
</evidence>
<feature type="region of interest" description="Disordered" evidence="5">
    <location>
        <begin position="305"/>
        <end position="324"/>
    </location>
</feature>
<dbReference type="RefSeq" id="WP_346823566.1">
    <property type="nucleotide sequence ID" value="NZ_JBDKWZ010000016.1"/>
</dbReference>
<dbReference type="PROSITE" id="PS51123">
    <property type="entry name" value="OMPA_2"/>
    <property type="match status" value="1"/>
</dbReference>
<evidence type="ECO:0000259" key="6">
    <source>
        <dbReference type="PROSITE" id="PS51123"/>
    </source>
</evidence>
<feature type="domain" description="OmpA-like" evidence="6">
    <location>
        <begin position="339"/>
        <end position="447"/>
    </location>
</feature>
<keyword evidence="2 4" id="KW-0472">Membrane</keyword>
<comment type="caution">
    <text evidence="7">The sequence shown here is derived from an EMBL/GenBank/DDBJ whole genome shotgun (WGS) entry which is preliminary data.</text>
</comment>
<dbReference type="InterPro" id="IPR050330">
    <property type="entry name" value="Bact_OuterMem_StrucFunc"/>
</dbReference>
<sequence length="447" mass="51282">MKNYLLYILLLFVSSPVWGQHYPSKSKFRPPQIYASSQASEYRQELLFPILNDTLPLIKLHYRKLVKQSPALMQMQPATQQPMERATVKQIPPVETKPPVDSLFLFEDFHTDRKITTLPMVGVQPEEKPADSSASSLKANTKIFLDLDQDSLALPYNPQVLFPVTRQVRTQASKPDEYIRLSPPVNEMKTEENIEEQKEPSESYITLKEAEEDLDREYLLRKNELLKRQLESGPESRYYHDKHSIITPSLGYVHVQGKNKEASHPESDSVMMALQKQIEELTSQVQALQAIVDTGIVEADSLTEIPEKELSEPEPQEEHLPVSVDEQPSTEAFAKAFPDTIQPVFFQESVYFQVNSSSLNEASKAKLYTLIEYLKTFPDKHLILKGYADSRGDKQLNMRLSRERAHSVRDYLYSQGIDLKRVSIQYFGADENESDFTLARRVEVVID</sequence>
<dbReference type="SUPFAM" id="SSF103088">
    <property type="entry name" value="OmpA-like"/>
    <property type="match status" value="1"/>
</dbReference>
<evidence type="ECO:0000313" key="7">
    <source>
        <dbReference type="EMBL" id="MEN7550785.1"/>
    </source>
</evidence>
<evidence type="ECO:0000256" key="3">
    <source>
        <dbReference type="ARBA" id="ARBA00023237"/>
    </source>
</evidence>
<keyword evidence="8" id="KW-1185">Reference proteome</keyword>
<dbReference type="PANTHER" id="PTHR30329:SF21">
    <property type="entry name" value="LIPOPROTEIN YIAD-RELATED"/>
    <property type="match status" value="1"/>
</dbReference>
<dbReference type="PANTHER" id="PTHR30329">
    <property type="entry name" value="STATOR ELEMENT OF FLAGELLAR MOTOR COMPLEX"/>
    <property type="match status" value="1"/>
</dbReference>
<reference evidence="7 8" key="1">
    <citation type="submission" date="2024-04" db="EMBL/GenBank/DDBJ databases">
        <title>Novel genus in family Flammeovirgaceae.</title>
        <authorList>
            <person name="Nguyen T.H."/>
            <person name="Vuong T.Q."/>
            <person name="Le H."/>
            <person name="Kim S.-G."/>
        </authorList>
    </citation>
    <scope>NUCLEOTIDE SEQUENCE [LARGE SCALE GENOMIC DNA]</scope>
    <source>
        <strain evidence="7 8">JCM 23209</strain>
    </source>
</reference>
<dbReference type="EMBL" id="JBDKWZ010000016">
    <property type="protein sequence ID" value="MEN7550785.1"/>
    <property type="molecule type" value="Genomic_DNA"/>
</dbReference>
<dbReference type="AlphaFoldDB" id="A0AAW9SE12"/>
<evidence type="ECO:0000256" key="1">
    <source>
        <dbReference type="ARBA" id="ARBA00004442"/>
    </source>
</evidence>
<dbReference type="Pfam" id="PF00691">
    <property type="entry name" value="OmpA"/>
    <property type="match status" value="1"/>
</dbReference>
<dbReference type="PRINTS" id="PR01021">
    <property type="entry name" value="OMPADOMAIN"/>
</dbReference>
<gene>
    <name evidence="7" type="ORF">AAG747_22885</name>
</gene>
<protein>
    <submittedName>
        <fullName evidence="7">OmpA family protein</fullName>
    </submittedName>
</protein>
<evidence type="ECO:0000256" key="4">
    <source>
        <dbReference type="PROSITE-ProRule" id="PRU00473"/>
    </source>
</evidence>
<comment type="subcellular location">
    <subcellularLocation>
        <location evidence="1">Cell outer membrane</location>
    </subcellularLocation>
</comment>
<name>A0AAW9SE12_9BACT</name>
<dbReference type="Proteomes" id="UP001403385">
    <property type="component" value="Unassembled WGS sequence"/>
</dbReference>
<dbReference type="InterPro" id="IPR036737">
    <property type="entry name" value="OmpA-like_sf"/>
</dbReference>
<evidence type="ECO:0000313" key="8">
    <source>
        <dbReference type="Proteomes" id="UP001403385"/>
    </source>
</evidence>
<dbReference type="GO" id="GO:0009279">
    <property type="term" value="C:cell outer membrane"/>
    <property type="evidence" value="ECO:0007669"/>
    <property type="project" value="UniProtKB-SubCell"/>
</dbReference>
<dbReference type="InterPro" id="IPR006665">
    <property type="entry name" value="OmpA-like"/>
</dbReference>
<keyword evidence="3" id="KW-0998">Cell outer membrane</keyword>
<evidence type="ECO:0000256" key="5">
    <source>
        <dbReference type="SAM" id="MobiDB-lite"/>
    </source>
</evidence>
<proteinExistence type="predicted"/>
<organism evidence="7 8">
    <name type="scientific">Rapidithrix thailandica</name>
    <dbReference type="NCBI Taxonomy" id="413964"/>
    <lineage>
        <taxon>Bacteria</taxon>
        <taxon>Pseudomonadati</taxon>
        <taxon>Bacteroidota</taxon>
        <taxon>Cytophagia</taxon>
        <taxon>Cytophagales</taxon>
        <taxon>Flammeovirgaceae</taxon>
        <taxon>Rapidithrix</taxon>
    </lineage>
</organism>
<dbReference type="CDD" id="cd07185">
    <property type="entry name" value="OmpA_C-like"/>
    <property type="match status" value="1"/>
</dbReference>
<feature type="compositionally biased region" description="Basic and acidic residues" evidence="5">
    <location>
        <begin position="305"/>
        <end position="320"/>
    </location>
</feature>
<accession>A0AAW9SE12</accession>
<dbReference type="Gene3D" id="3.30.1330.60">
    <property type="entry name" value="OmpA-like domain"/>
    <property type="match status" value="1"/>
</dbReference>